<evidence type="ECO:0000313" key="3">
    <source>
        <dbReference type="EMBL" id="KEK20294.1"/>
    </source>
</evidence>
<dbReference type="OrthoDB" id="1859224at2"/>
<dbReference type="PANTHER" id="PTHR46797">
    <property type="entry name" value="HTH-TYPE TRANSCRIPTIONAL REGULATOR"/>
    <property type="match status" value="1"/>
</dbReference>
<dbReference type="InterPro" id="IPR010982">
    <property type="entry name" value="Lambda_DNA-bd_dom_sf"/>
</dbReference>
<dbReference type="PANTHER" id="PTHR46797:SF1">
    <property type="entry name" value="METHYLPHOSPHONATE SYNTHASE"/>
    <property type="match status" value="1"/>
</dbReference>
<dbReference type="Proteomes" id="UP000027822">
    <property type="component" value="Unassembled WGS sequence"/>
</dbReference>
<dbReference type="SUPFAM" id="SSF47413">
    <property type="entry name" value="lambda repressor-like DNA-binding domains"/>
    <property type="match status" value="1"/>
</dbReference>
<dbReference type="InterPro" id="IPR001387">
    <property type="entry name" value="Cro/C1-type_HTH"/>
</dbReference>
<dbReference type="SMART" id="SM00530">
    <property type="entry name" value="HTH_XRE"/>
    <property type="match status" value="1"/>
</dbReference>
<dbReference type="eggNOG" id="COG1396">
    <property type="taxonomic scope" value="Bacteria"/>
</dbReference>
<feature type="domain" description="HTH cro/C1-type" evidence="2">
    <location>
        <begin position="8"/>
        <end position="61"/>
    </location>
</feature>
<dbReference type="EMBL" id="JOTN01000004">
    <property type="protein sequence ID" value="KEK20294.1"/>
    <property type="molecule type" value="Genomic_DNA"/>
</dbReference>
<keyword evidence="4" id="KW-1185">Reference proteome</keyword>
<dbReference type="CDD" id="cd00093">
    <property type="entry name" value="HTH_XRE"/>
    <property type="match status" value="1"/>
</dbReference>
<reference evidence="3 4" key="1">
    <citation type="submission" date="2014-06" db="EMBL/GenBank/DDBJ databases">
        <title>Draft genome sequence of Bacillus manliponensis JCM 15802 (MCCC 1A00708).</title>
        <authorList>
            <person name="Lai Q."/>
            <person name="Liu Y."/>
            <person name="Shao Z."/>
        </authorList>
    </citation>
    <scope>NUCLEOTIDE SEQUENCE [LARGE SCALE GENOMIC DNA]</scope>
    <source>
        <strain evidence="3 4">JCM 15802</strain>
    </source>
</reference>
<evidence type="ECO:0000313" key="4">
    <source>
        <dbReference type="Proteomes" id="UP000027822"/>
    </source>
</evidence>
<dbReference type="AlphaFoldDB" id="A0A073JYZ6"/>
<dbReference type="PROSITE" id="PS50943">
    <property type="entry name" value="HTH_CROC1"/>
    <property type="match status" value="1"/>
</dbReference>
<proteinExistence type="predicted"/>
<keyword evidence="1" id="KW-0238">DNA-binding</keyword>
<comment type="caution">
    <text evidence="3">The sequence shown here is derived from an EMBL/GenBank/DDBJ whole genome shotgun (WGS) entry which is preliminary data.</text>
</comment>
<evidence type="ECO:0000256" key="1">
    <source>
        <dbReference type="ARBA" id="ARBA00023125"/>
    </source>
</evidence>
<protein>
    <submittedName>
        <fullName evidence="3">Transcriptional regulator</fullName>
    </submittedName>
</protein>
<dbReference type="InterPro" id="IPR050807">
    <property type="entry name" value="TransReg_Diox_bact_type"/>
</dbReference>
<dbReference type="GO" id="GO:0003677">
    <property type="term" value="F:DNA binding"/>
    <property type="evidence" value="ECO:0007669"/>
    <property type="project" value="UniProtKB-KW"/>
</dbReference>
<dbReference type="Gene3D" id="1.10.260.40">
    <property type="entry name" value="lambda repressor-like DNA-binding domains"/>
    <property type="match status" value="1"/>
</dbReference>
<sequence>MIGTNICKLRKKRKLTLSELAEKAKVSKSYLSNIERDINKNPSVQVLKKIALVLDVDLSTLLTINTNAEMKHAPEREWIEFIFELKKAGVEKEKIHEYQILIDFIKWSNSRDG</sequence>
<dbReference type="GO" id="GO:0003700">
    <property type="term" value="F:DNA-binding transcription factor activity"/>
    <property type="evidence" value="ECO:0007669"/>
    <property type="project" value="TreeGrafter"/>
</dbReference>
<gene>
    <name evidence="3" type="ORF">BAMA_17815</name>
</gene>
<accession>A0A073JYZ6</accession>
<dbReference type="GO" id="GO:0005829">
    <property type="term" value="C:cytosol"/>
    <property type="evidence" value="ECO:0007669"/>
    <property type="project" value="TreeGrafter"/>
</dbReference>
<organism evidence="3 4">
    <name type="scientific">Bacillus manliponensis</name>
    <dbReference type="NCBI Taxonomy" id="574376"/>
    <lineage>
        <taxon>Bacteria</taxon>
        <taxon>Bacillati</taxon>
        <taxon>Bacillota</taxon>
        <taxon>Bacilli</taxon>
        <taxon>Bacillales</taxon>
        <taxon>Bacillaceae</taxon>
        <taxon>Bacillus</taxon>
        <taxon>Bacillus cereus group</taxon>
    </lineage>
</organism>
<dbReference type="Pfam" id="PF01381">
    <property type="entry name" value="HTH_3"/>
    <property type="match status" value="1"/>
</dbReference>
<name>A0A073JYZ6_9BACI</name>
<dbReference type="STRING" id="574376.BAMA_17815"/>
<evidence type="ECO:0000259" key="2">
    <source>
        <dbReference type="PROSITE" id="PS50943"/>
    </source>
</evidence>
<dbReference type="RefSeq" id="WP_034637712.1">
    <property type="nucleotide sequence ID" value="NZ_CBCSJC010000003.1"/>
</dbReference>